<dbReference type="EMBL" id="FTNT01000003">
    <property type="protein sequence ID" value="SIR88857.1"/>
    <property type="molecule type" value="Genomic_DNA"/>
</dbReference>
<protein>
    <submittedName>
        <fullName evidence="1">MSMEG_0570 family protein</fullName>
    </submittedName>
</protein>
<dbReference type="InterPro" id="IPR023846">
    <property type="entry name" value="CHP04042_MSMEG0570"/>
</dbReference>
<evidence type="ECO:0000313" key="1">
    <source>
        <dbReference type="EMBL" id="SIR88857.1"/>
    </source>
</evidence>
<accession>A0A1N7ELA9</accession>
<keyword evidence="2" id="KW-1185">Reference proteome</keyword>
<dbReference type="RefSeq" id="WP_076477897.1">
    <property type="nucleotide sequence ID" value="NZ_FTNT01000003.1"/>
</dbReference>
<dbReference type="AlphaFoldDB" id="A0A1N7ELA9"/>
<evidence type="ECO:0000313" key="2">
    <source>
        <dbReference type="Proteomes" id="UP000186218"/>
    </source>
</evidence>
<dbReference type="Proteomes" id="UP000186218">
    <property type="component" value="Unassembled WGS sequence"/>
</dbReference>
<proteinExistence type="predicted"/>
<name>A0A1N7ELA9_9NOCA</name>
<organism evidence="1 2">
    <name type="scientific">Williamsia sterculiae</name>
    <dbReference type="NCBI Taxonomy" id="1344003"/>
    <lineage>
        <taxon>Bacteria</taxon>
        <taxon>Bacillati</taxon>
        <taxon>Actinomycetota</taxon>
        <taxon>Actinomycetes</taxon>
        <taxon>Mycobacteriales</taxon>
        <taxon>Nocardiaceae</taxon>
        <taxon>Williamsia</taxon>
    </lineage>
</organism>
<dbReference type="NCBIfam" id="TIGR04042">
    <property type="entry name" value="MSMEG_0570_fam"/>
    <property type="match status" value="1"/>
</dbReference>
<dbReference type="OrthoDB" id="195104at2"/>
<gene>
    <name evidence="1" type="ORF">SAMN05445060_1430</name>
</gene>
<reference evidence="1 2" key="1">
    <citation type="submission" date="2017-01" db="EMBL/GenBank/DDBJ databases">
        <authorList>
            <person name="Mah S.A."/>
            <person name="Swanson W.J."/>
            <person name="Moy G.W."/>
            <person name="Vacquier V.D."/>
        </authorList>
    </citation>
    <scope>NUCLEOTIDE SEQUENCE [LARGE SCALE GENOMIC DNA]</scope>
    <source>
        <strain evidence="1 2">CPCC 203464</strain>
    </source>
</reference>
<sequence>MPEMTFAVRWPDGEISDCYSPSLVIHDHIRTGITYSVADFVERTGDALTEAGERVRARYGFACTSAAATADHIRSRADRFDDDALVHVVAMRPL</sequence>
<dbReference type="STRING" id="1344003.SAMN05445060_1430"/>